<organism evidence="1">
    <name type="scientific">Bradyrhizobium diazoefficiens</name>
    <dbReference type="NCBI Taxonomy" id="1355477"/>
    <lineage>
        <taxon>Bacteria</taxon>
        <taxon>Pseudomonadati</taxon>
        <taxon>Pseudomonadota</taxon>
        <taxon>Alphaproteobacteria</taxon>
        <taxon>Hyphomicrobiales</taxon>
        <taxon>Nitrobacteraceae</taxon>
        <taxon>Bradyrhizobium</taxon>
    </lineage>
</organism>
<dbReference type="RefSeq" id="WP_182868869.1">
    <property type="nucleotide sequence ID" value="NZ_AP022638.1"/>
</dbReference>
<sequence>MDQIAGGLSAIWKVLEHVQTKTLEADNADPDINDELEAIRYGLAEIAGPRWVATDFALASHRGYLSKVHEINETQMPRRRERVCLQNGLYLDLPWLMRNHFINLTALSWGRTINWTRPNVGVIASAYICADVIGETEGCLKVSMASTSQEIKLLAQPRNFGGRQWYFICPVTGRLASVIWKPPGASLFASRHAWPSQVAYLSQFRGWIDRAHSGKAKIRARLSNNCEPESCIPPPRPKGMRLRTYNRLVSRFADYQAKLDSGLADLGSKWLSRYARDFE</sequence>
<protein>
    <submittedName>
        <fullName evidence="1">Uncharacterized protein</fullName>
    </submittedName>
</protein>
<reference evidence="2" key="2">
    <citation type="submission" date="2020-05" db="EMBL/GenBank/DDBJ databases">
        <title>Complete genome sequence of Bradyrhizobium diazoefficiens XF6 isolated from soybean nodule.</title>
        <authorList>
            <person name="Noda R."/>
            <person name="Kakizaki K."/>
            <person name="Minamisawa K."/>
        </authorList>
    </citation>
    <scope>NUCLEOTIDE SEQUENCE</scope>
    <source>
        <strain evidence="2">XF6</strain>
    </source>
</reference>
<accession>A0A810A567</accession>
<evidence type="ECO:0000313" key="1">
    <source>
        <dbReference type="EMBL" id="BCE58273.1"/>
    </source>
</evidence>
<reference evidence="1" key="1">
    <citation type="submission" date="2020-05" db="EMBL/GenBank/DDBJ databases">
        <title>Complete genome sequence of Bradyrhizobium diazoefficiens XF5 isolated from soybean nodule.</title>
        <authorList>
            <person name="Noda R."/>
            <person name="Kakizaki K."/>
            <person name="Minamisawa K."/>
        </authorList>
    </citation>
    <scope>NUCLEOTIDE SEQUENCE</scope>
    <source>
        <strain evidence="1">XF5</strain>
    </source>
</reference>
<dbReference type="EMBL" id="AP023096">
    <property type="protein sequence ID" value="BCE66950.1"/>
    <property type="molecule type" value="Genomic_DNA"/>
</dbReference>
<dbReference type="AlphaFoldDB" id="A0A810A567"/>
<name>A0A810A567_9BRAD</name>
<proteinExistence type="predicted"/>
<gene>
    <name evidence="1" type="ORF">XF5B_57850</name>
    <name evidence="2" type="ORF">XF6B_57490</name>
</gene>
<evidence type="ECO:0000313" key="2">
    <source>
        <dbReference type="EMBL" id="BCE66950.1"/>
    </source>
</evidence>
<dbReference type="EMBL" id="AP023095">
    <property type="protein sequence ID" value="BCE58273.1"/>
    <property type="molecule type" value="Genomic_DNA"/>
</dbReference>